<keyword evidence="1" id="KW-0472">Membrane</keyword>
<dbReference type="EMBL" id="JBHTBU010000002">
    <property type="protein sequence ID" value="MFC7289472.1"/>
    <property type="molecule type" value="Genomic_DNA"/>
</dbReference>
<organism evidence="2 3">
    <name type="scientific">Herminiimonas glaciei</name>
    <dbReference type="NCBI Taxonomy" id="523788"/>
    <lineage>
        <taxon>Bacteria</taxon>
        <taxon>Pseudomonadati</taxon>
        <taxon>Pseudomonadota</taxon>
        <taxon>Betaproteobacteria</taxon>
        <taxon>Burkholderiales</taxon>
        <taxon>Oxalobacteraceae</taxon>
        <taxon>Herminiimonas</taxon>
    </lineage>
</organism>
<feature type="transmembrane region" description="Helical" evidence="1">
    <location>
        <begin position="31"/>
        <end position="60"/>
    </location>
</feature>
<name>A0ABW2IEY6_9BURK</name>
<keyword evidence="3" id="KW-1185">Reference proteome</keyword>
<comment type="caution">
    <text evidence="2">The sequence shown here is derived from an EMBL/GenBank/DDBJ whole genome shotgun (WGS) entry which is preliminary data.</text>
</comment>
<evidence type="ECO:0000256" key="1">
    <source>
        <dbReference type="SAM" id="Phobius"/>
    </source>
</evidence>
<proteinExistence type="predicted"/>
<evidence type="ECO:0000313" key="3">
    <source>
        <dbReference type="Proteomes" id="UP001596542"/>
    </source>
</evidence>
<evidence type="ECO:0000313" key="2">
    <source>
        <dbReference type="EMBL" id="MFC7289472.1"/>
    </source>
</evidence>
<keyword evidence="1" id="KW-0812">Transmembrane</keyword>
<keyword evidence="1" id="KW-1133">Transmembrane helix</keyword>
<accession>A0ABW2IEY6</accession>
<gene>
    <name evidence="2" type="ORF">ACFQPC_15600</name>
</gene>
<protein>
    <submittedName>
        <fullName evidence="2">Uncharacterized protein</fullName>
    </submittedName>
</protein>
<sequence length="121" mass="12632">ATAFLATGFLAAAFLATGFLAAAFFATGFFAAAGFLAAAFFAAGFLAAGFFAAVAILFLLHVMEKIKLLGLKLSRTIAMVWANYSSAQAYLLLALMNSAPAELLHPLTYAALQPCLAMRLS</sequence>
<feature type="non-terminal residue" evidence="2">
    <location>
        <position position="1"/>
    </location>
</feature>
<reference evidence="3" key="1">
    <citation type="journal article" date="2019" name="Int. J. Syst. Evol. Microbiol.">
        <title>The Global Catalogue of Microorganisms (GCM) 10K type strain sequencing project: providing services to taxonomists for standard genome sequencing and annotation.</title>
        <authorList>
            <consortium name="The Broad Institute Genomics Platform"/>
            <consortium name="The Broad Institute Genome Sequencing Center for Infectious Disease"/>
            <person name="Wu L."/>
            <person name="Ma J."/>
        </authorList>
    </citation>
    <scope>NUCLEOTIDE SEQUENCE [LARGE SCALE GENOMIC DNA]</scope>
    <source>
        <strain evidence="3">KACC 12508</strain>
    </source>
</reference>
<dbReference type="Proteomes" id="UP001596542">
    <property type="component" value="Unassembled WGS sequence"/>
</dbReference>
<dbReference type="RefSeq" id="WP_382272766.1">
    <property type="nucleotide sequence ID" value="NZ_JBHTBU010000002.1"/>
</dbReference>